<evidence type="ECO:0000313" key="2">
    <source>
        <dbReference type="EMBL" id="TSE27803.1"/>
    </source>
</evidence>
<dbReference type="InterPro" id="IPR029052">
    <property type="entry name" value="Metallo-depent_PP-like"/>
</dbReference>
<dbReference type="GO" id="GO:0016874">
    <property type="term" value="F:ligase activity"/>
    <property type="evidence" value="ECO:0007669"/>
    <property type="project" value="UniProtKB-KW"/>
</dbReference>
<protein>
    <submittedName>
        <fullName evidence="2">Metallophosphoesterase, DNA ligase-associated</fullName>
    </submittedName>
</protein>
<dbReference type="PANTHER" id="PTHR39323:SF1">
    <property type="entry name" value="BLR1149 PROTEIN"/>
    <property type="match status" value="1"/>
</dbReference>
<dbReference type="PANTHER" id="PTHR39323">
    <property type="entry name" value="BLR1149 PROTEIN"/>
    <property type="match status" value="1"/>
</dbReference>
<evidence type="ECO:0000259" key="1">
    <source>
        <dbReference type="Pfam" id="PF00149"/>
    </source>
</evidence>
<dbReference type="InterPro" id="IPR026336">
    <property type="entry name" value="PdeM-like"/>
</dbReference>
<accession>A0A554WW55</accession>
<dbReference type="Proteomes" id="UP000318542">
    <property type="component" value="Unassembled WGS sequence"/>
</dbReference>
<dbReference type="Gene3D" id="3.60.21.10">
    <property type="match status" value="1"/>
</dbReference>
<dbReference type="SUPFAM" id="SSF56300">
    <property type="entry name" value="Metallo-dependent phosphatases"/>
    <property type="match status" value="1"/>
</dbReference>
<dbReference type="GO" id="GO:0016787">
    <property type="term" value="F:hydrolase activity"/>
    <property type="evidence" value="ECO:0007669"/>
    <property type="project" value="InterPro"/>
</dbReference>
<dbReference type="RefSeq" id="WP_143904367.1">
    <property type="nucleotide sequence ID" value="NZ_VJOL01000077.1"/>
</dbReference>
<dbReference type="AlphaFoldDB" id="A0A554WW55"/>
<reference evidence="2 3" key="1">
    <citation type="submission" date="2019-07" db="EMBL/GenBank/DDBJ databases">
        <title>Tepidimonas thermarum AA-1 draft genome.</title>
        <authorList>
            <person name="Da Costa M.S."/>
            <person name="Froufe H.J.C."/>
            <person name="Egas C."/>
            <person name="Albuquerque L."/>
        </authorList>
    </citation>
    <scope>NUCLEOTIDE SEQUENCE [LARGE SCALE GENOMIC DNA]</scope>
    <source>
        <strain evidence="2 3">AA-1</strain>
    </source>
</reference>
<keyword evidence="2" id="KW-0436">Ligase</keyword>
<sequence>MHPERHPEWRPAAGSVPPPLVLQAGTDRPEATLWLLPERALWWPAGATLFVADVHLGKAAAFRTAGLPVPGGTTQDNLQRLGALLTRHRAQRLVVLGDWLHARSGRTAAVLDALLAWRQAHAGLACVLVRGNHDGRAGDPPRVLEMTVVDEPWPCGPWQCRHAPPPPDDPPGAHERAEGIALCGHVHPVCVLHGPARERLRLPCFVLTRQALWLPAFGAFTGGHAVPAAPGRVRCAVLDDAVCPIERPPPQPWRIVPPG</sequence>
<name>A0A554WW55_9BURK</name>
<comment type="caution">
    <text evidence="2">The sequence shown here is derived from an EMBL/GenBank/DDBJ whole genome shotgun (WGS) entry which is preliminary data.</text>
</comment>
<dbReference type="Pfam" id="PF00149">
    <property type="entry name" value="Metallophos"/>
    <property type="match status" value="1"/>
</dbReference>
<gene>
    <name evidence="2" type="ORF">Tther_02480</name>
</gene>
<dbReference type="OrthoDB" id="9795838at2"/>
<keyword evidence="3" id="KW-1185">Reference proteome</keyword>
<dbReference type="NCBIfam" id="TIGR04123">
    <property type="entry name" value="P_estr_lig_assc"/>
    <property type="match status" value="1"/>
</dbReference>
<evidence type="ECO:0000313" key="3">
    <source>
        <dbReference type="Proteomes" id="UP000318542"/>
    </source>
</evidence>
<organism evidence="2 3">
    <name type="scientific">Tepidimonas thermarum</name>
    <dbReference type="NCBI Taxonomy" id="335431"/>
    <lineage>
        <taxon>Bacteria</taxon>
        <taxon>Pseudomonadati</taxon>
        <taxon>Pseudomonadota</taxon>
        <taxon>Betaproteobacteria</taxon>
        <taxon>Burkholderiales</taxon>
        <taxon>Tepidimonas</taxon>
    </lineage>
</organism>
<proteinExistence type="predicted"/>
<feature type="domain" description="Calcineurin-like phosphoesterase" evidence="1">
    <location>
        <begin position="49"/>
        <end position="141"/>
    </location>
</feature>
<dbReference type="EMBL" id="VJOL01000077">
    <property type="protein sequence ID" value="TSE27803.1"/>
    <property type="molecule type" value="Genomic_DNA"/>
</dbReference>
<dbReference type="InterPro" id="IPR004843">
    <property type="entry name" value="Calcineurin-like_PHP"/>
</dbReference>